<sequence length="114" mass="12984">ELPHRYLQVVYHLVKNMPVRMKDSLGDGDDDDLSQDEIEDEMEEEADQLVKSDERSESNGSLQESDQSANAVSFEIINNEEELLNALEEIGLQPEVSDVVGELNHPQKNLYVKR</sequence>
<proteinExistence type="predicted"/>
<feature type="non-terminal residue" evidence="2">
    <location>
        <position position="114"/>
    </location>
</feature>
<evidence type="ECO:0000256" key="1">
    <source>
        <dbReference type="SAM" id="MobiDB-lite"/>
    </source>
</evidence>
<dbReference type="AlphaFoldDB" id="A0A164FW19"/>
<evidence type="ECO:0000313" key="3">
    <source>
        <dbReference type="Proteomes" id="UP000076858"/>
    </source>
</evidence>
<gene>
    <name evidence="2" type="ORF">APZ42_006457</name>
</gene>
<reference evidence="2 3" key="1">
    <citation type="submission" date="2016-03" db="EMBL/GenBank/DDBJ databases">
        <title>EvidentialGene: Evidence-directed Construction of Genes on Genomes.</title>
        <authorList>
            <person name="Gilbert D.G."/>
            <person name="Choi J.-H."/>
            <person name="Mockaitis K."/>
            <person name="Colbourne J."/>
            <person name="Pfrender M."/>
        </authorList>
    </citation>
    <scope>NUCLEOTIDE SEQUENCE [LARGE SCALE GENOMIC DNA]</scope>
    <source>
        <strain evidence="2 3">Xinb3</strain>
        <tissue evidence="2">Complete organism</tissue>
    </source>
</reference>
<name>A0A164FW19_9CRUS</name>
<evidence type="ECO:0000313" key="2">
    <source>
        <dbReference type="EMBL" id="KZR98225.1"/>
    </source>
</evidence>
<comment type="caution">
    <text evidence="2">The sequence shown here is derived from an EMBL/GenBank/DDBJ whole genome shotgun (WGS) entry which is preliminary data.</text>
</comment>
<dbReference type="EMBL" id="LRGB01017893">
    <property type="protein sequence ID" value="KZR98225.1"/>
    <property type="molecule type" value="Genomic_DNA"/>
</dbReference>
<keyword evidence="3" id="KW-1185">Reference proteome</keyword>
<feature type="compositionally biased region" description="Acidic residues" evidence="1">
    <location>
        <begin position="26"/>
        <end position="47"/>
    </location>
</feature>
<dbReference type="Proteomes" id="UP000076858">
    <property type="component" value="Unassembled WGS sequence"/>
</dbReference>
<feature type="non-terminal residue" evidence="2">
    <location>
        <position position="1"/>
    </location>
</feature>
<feature type="compositionally biased region" description="Polar residues" evidence="1">
    <location>
        <begin position="58"/>
        <end position="70"/>
    </location>
</feature>
<dbReference type="OrthoDB" id="6776298at2759"/>
<feature type="compositionally biased region" description="Basic and acidic residues" evidence="1">
    <location>
        <begin position="48"/>
        <end position="57"/>
    </location>
</feature>
<organism evidence="2 3">
    <name type="scientific">Daphnia magna</name>
    <dbReference type="NCBI Taxonomy" id="35525"/>
    <lineage>
        <taxon>Eukaryota</taxon>
        <taxon>Metazoa</taxon>
        <taxon>Ecdysozoa</taxon>
        <taxon>Arthropoda</taxon>
        <taxon>Crustacea</taxon>
        <taxon>Branchiopoda</taxon>
        <taxon>Diplostraca</taxon>
        <taxon>Cladocera</taxon>
        <taxon>Anomopoda</taxon>
        <taxon>Daphniidae</taxon>
        <taxon>Daphnia</taxon>
    </lineage>
</organism>
<accession>A0A164FW19</accession>
<feature type="region of interest" description="Disordered" evidence="1">
    <location>
        <begin position="20"/>
        <end position="70"/>
    </location>
</feature>
<protein>
    <submittedName>
        <fullName evidence="2">Uncharacterized protein</fullName>
    </submittedName>
</protein>